<dbReference type="GeneID" id="25393804"/>
<name>A8MAX1_CALMQ</name>
<dbReference type="RefSeq" id="WP_012186819.1">
    <property type="nucleotide sequence ID" value="NC_009954.1"/>
</dbReference>
<dbReference type="Gene3D" id="2.60.120.10">
    <property type="entry name" value="Jelly Rolls"/>
    <property type="match status" value="1"/>
</dbReference>
<keyword evidence="3" id="KW-1185">Reference proteome</keyword>
<dbReference type="PANTHER" id="PTHR39193:SF1">
    <property type="entry name" value="5-DEOXY-GLUCURONATE ISOMERASE"/>
    <property type="match status" value="1"/>
</dbReference>
<dbReference type="Proteomes" id="UP000001137">
    <property type="component" value="Chromosome"/>
</dbReference>
<dbReference type="HOGENOM" id="CLU_1127041_0_0_2"/>
<dbReference type="STRING" id="397948.Cmaq_1777"/>
<dbReference type="InterPro" id="IPR014710">
    <property type="entry name" value="RmlC-like_jellyroll"/>
</dbReference>
<gene>
    <name evidence="2" type="ordered locus">Cmaq_1777</name>
</gene>
<reference evidence="2 3" key="1">
    <citation type="submission" date="2007-10" db="EMBL/GenBank/DDBJ databases">
        <title>Complete sequence of Caldivirga maquilingensis IC-167.</title>
        <authorList>
            <consortium name="US DOE Joint Genome Institute"/>
            <person name="Copeland A."/>
            <person name="Lucas S."/>
            <person name="Lapidus A."/>
            <person name="Barry K."/>
            <person name="Glavina del Rio T."/>
            <person name="Dalin E."/>
            <person name="Tice H."/>
            <person name="Pitluck S."/>
            <person name="Saunders E."/>
            <person name="Brettin T."/>
            <person name="Bruce D."/>
            <person name="Detter J.C."/>
            <person name="Han C."/>
            <person name="Schmutz J."/>
            <person name="Larimer F."/>
            <person name="Land M."/>
            <person name="Hauser L."/>
            <person name="Kyrpides N."/>
            <person name="Ivanova N."/>
            <person name="Biddle J.F."/>
            <person name="Zhang Z."/>
            <person name="Fitz-Gibbon S.T."/>
            <person name="Lowe T.M."/>
            <person name="Saltikov C."/>
            <person name="House C.H."/>
            <person name="Richardson P."/>
        </authorList>
    </citation>
    <scope>NUCLEOTIDE SEQUENCE [LARGE SCALE GENOMIC DNA]</scope>
    <source>
        <strain evidence="3">ATCC 700844 / DSM 13496 / JCM 10307 / IC-167</strain>
    </source>
</reference>
<organism evidence="2 3">
    <name type="scientific">Caldivirga maquilingensis (strain ATCC 700844 / DSM 13496 / JCM 10307 / IC-167)</name>
    <dbReference type="NCBI Taxonomy" id="397948"/>
    <lineage>
        <taxon>Archaea</taxon>
        <taxon>Thermoproteota</taxon>
        <taxon>Thermoprotei</taxon>
        <taxon>Thermoproteales</taxon>
        <taxon>Thermoproteaceae</taxon>
        <taxon>Caldivirga</taxon>
    </lineage>
</organism>
<dbReference type="InterPro" id="IPR024203">
    <property type="entry name" value="Deoxy-glucuronate_isom_IolB"/>
</dbReference>
<dbReference type="AlphaFoldDB" id="A8MAX1"/>
<dbReference type="SUPFAM" id="SSF51182">
    <property type="entry name" value="RmlC-like cupins"/>
    <property type="match status" value="1"/>
</dbReference>
<dbReference type="Pfam" id="PF04962">
    <property type="entry name" value="KduI"/>
    <property type="match status" value="1"/>
</dbReference>
<evidence type="ECO:0000313" key="2">
    <source>
        <dbReference type="EMBL" id="ABW02600.1"/>
    </source>
</evidence>
<dbReference type="OrthoDB" id="25811at2157"/>
<dbReference type="EMBL" id="CP000852">
    <property type="protein sequence ID" value="ABW02600.1"/>
    <property type="molecule type" value="Genomic_DNA"/>
</dbReference>
<proteinExistence type="predicted"/>
<keyword evidence="1" id="KW-0413">Isomerase</keyword>
<evidence type="ECO:0000256" key="1">
    <source>
        <dbReference type="ARBA" id="ARBA00023235"/>
    </source>
</evidence>
<dbReference type="InterPro" id="IPR011051">
    <property type="entry name" value="RmlC_Cupin_sf"/>
</dbReference>
<sequence>MIFRYRDYHKVDNGWVKVFEDGYFKLSSIMVNKATSTVINVTNGEGLLFALKGSVKVNGVSMSSFDVAYIPRGSSVKVELNPGTLAYLAESWADNTREFYVKRRESVKPVVSGVPPYERSVYTMIGEGDPADSFLMGYTEGSIGNWTSYPPHRHDGKPEAYIFYNIDPGFAVQFILSEDEELAYVVHDFDVVLIRKGYHPNVASTINRISYAWVIAAPRGQRTLAVNVHPLYSGLPMGQTHLRLSK</sequence>
<dbReference type="KEGG" id="cma:Cmaq_1777"/>
<dbReference type="GO" id="GO:0008880">
    <property type="term" value="F:glucuronate isomerase activity"/>
    <property type="evidence" value="ECO:0007669"/>
    <property type="project" value="InterPro"/>
</dbReference>
<evidence type="ECO:0000313" key="3">
    <source>
        <dbReference type="Proteomes" id="UP000001137"/>
    </source>
</evidence>
<accession>A8MAX1</accession>
<protein>
    <submittedName>
        <fullName evidence="2">Protein involved in inositol metabolism-like protein</fullName>
    </submittedName>
</protein>
<dbReference type="InterPro" id="IPR021120">
    <property type="entry name" value="KduI/IolB_isomerase"/>
</dbReference>
<dbReference type="GO" id="GO:0019310">
    <property type="term" value="P:inositol catabolic process"/>
    <property type="evidence" value="ECO:0007669"/>
    <property type="project" value="InterPro"/>
</dbReference>
<dbReference type="PANTHER" id="PTHR39193">
    <property type="entry name" value="5-DEOXY-GLUCURONATE ISOMERASE"/>
    <property type="match status" value="1"/>
</dbReference>